<reference evidence="5" key="1">
    <citation type="submission" date="2021-01" db="EMBL/GenBank/DDBJ databases">
        <authorList>
            <person name="Corre E."/>
            <person name="Pelletier E."/>
            <person name="Niang G."/>
            <person name="Scheremetjew M."/>
            <person name="Finn R."/>
            <person name="Kale V."/>
            <person name="Holt S."/>
            <person name="Cochrane G."/>
            <person name="Meng A."/>
            <person name="Brown T."/>
            <person name="Cohen L."/>
        </authorList>
    </citation>
    <scope>NUCLEOTIDE SEQUENCE</scope>
    <source>
        <strain evidence="5">RCC3387</strain>
    </source>
</reference>
<feature type="region of interest" description="Disordered" evidence="4">
    <location>
        <begin position="459"/>
        <end position="483"/>
    </location>
</feature>
<dbReference type="GO" id="GO:0006412">
    <property type="term" value="P:translation"/>
    <property type="evidence" value="ECO:0007669"/>
    <property type="project" value="InterPro"/>
</dbReference>
<organism evidence="5">
    <name type="scientific">Zooxanthella nutricula</name>
    <dbReference type="NCBI Taxonomy" id="1333877"/>
    <lineage>
        <taxon>Eukaryota</taxon>
        <taxon>Sar</taxon>
        <taxon>Alveolata</taxon>
        <taxon>Dinophyceae</taxon>
        <taxon>Peridiniales</taxon>
        <taxon>Peridiniales incertae sedis</taxon>
        <taxon>Zooxanthella</taxon>
    </lineage>
</organism>
<evidence type="ECO:0000313" key="5">
    <source>
        <dbReference type="EMBL" id="CAD9521026.1"/>
    </source>
</evidence>
<dbReference type="Pfam" id="PF01016">
    <property type="entry name" value="Ribosomal_L27"/>
    <property type="match status" value="1"/>
</dbReference>
<dbReference type="Gene3D" id="2.40.50.100">
    <property type="match status" value="1"/>
</dbReference>
<evidence type="ECO:0000256" key="1">
    <source>
        <dbReference type="ARBA" id="ARBA00010797"/>
    </source>
</evidence>
<dbReference type="InterPro" id="IPR001684">
    <property type="entry name" value="Ribosomal_bL27"/>
</dbReference>
<sequence>MPVSAASDPVSFAAESRGADRTPFVLGAFVAGAFAAVLGRRRDDSSNVARWAFMRRGLWPGVHRKLPGVVDRPTTKPWKLLKHKGKKWFGKPRRFHQHKWMLENGVSDWRHMPHWADQGYSGELGQTYYDASSSADNPDFPAYSHGPPTRKITPAELAPRNRVPEEDRKWGLFQDFKDKVLALRPDSVSETSPGFKPGTSTKTMYPLAFGTRGPGLGRAAPEPIAPLVSSAPTASAAGAVFVSCPSAAQTFGMARKRAAFRTAPSRRGGLVLHAHKKAASSTRNQGKGKPGRERPFYGVKFWEDKECKAGDVLAKQAFEQWSPGANVDMAVKKAHLTATKEGVVQFRGAGCLKGRPGPKELFVVPAEYVEKKCIRYDNAFSKLLPKEYEPWMNHKTAKTEIVREHIAKLREEWLESDLGKKWLEKKEAKKEKARQYRKYASKQNDRMWYNRMKTRGIKVDRDPRGKVMADVGATSGGESEAEK</sequence>
<proteinExistence type="inferred from homology"/>
<dbReference type="PANTHER" id="PTHR15893">
    <property type="entry name" value="RIBOSOMAL PROTEIN L27"/>
    <property type="match status" value="1"/>
</dbReference>
<dbReference type="PANTHER" id="PTHR15893:SF0">
    <property type="entry name" value="LARGE RIBOSOMAL SUBUNIT PROTEIN BL27M"/>
    <property type="match status" value="1"/>
</dbReference>
<comment type="similarity">
    <text evidence="1">Belongs to the bacterial ribosomal protein bL27 family.</text>
</comment>
<dbReference type="AlphaFoldDB" id="A0A7S2N5L7"/>
<evidence type="ECO:0000256" key="2">
    <source>
        <dbReference type="ARBA" id="ARBA00022980"/>
    </source>
</evidence>
<dbReference type="SUPFAM" id="SSF110324">
    <property type="entry name" value="Ribosomal L27 protein-like"/>
    <property type="match status" value="1"/>
</dbReference>
<accession>A0A7S2N5L7</accession>
<gene>
    <name evidence="5" type="ORF">BRAN1462_LOCUS9395</name>
</gene>
<keyword evidence="2" id="KW-0689">Ribosomal protein</keyword>
<dbReference type="GO" id="GO:0003735">
    <property type="term" value="F:structural constituent of ribosome"/>
    <property type="evidence" value="ECO:0007669"/>
    <property type="project" value="InterPro"/>
</dbReference>
<name>A0A7S2N5L7_9DINO</name>
<protein>
    <submittedName>
        <fullName evidence="5">Uncharacterized protein</fullName>
    </submittedName>
</protein>
<evidence type="ECO:0000256" key="4">
    <source>
        <dbReference type="SAM" id="MobiDB-lite"/>
    </source>
</evidence>
<dbReference type="GO" id="GO:1990904">
    <property type="term" value="C:ribonucleoprotein complex"/>
    <property type="evidence" value="ECO:0007669"/>
    <property type="project" value="UniProtKB-KW"/>
</dbReference>
<keyword evidence="3" id="KW-0687">Ribonucleoprotein</keyword>
<evidence type="ECO:0000256" key="3">
    <source>
        <dbReference type="ARBA" id="ARBA00023274"/>
    </source>
</evidence>
<dbReference type="EMBL" id="HBGW01014782">
    <property type="protein sequence ID" value="CAD9521026.1"/>
    <property type="molecule type" value="Transcribed_RNA"/>
</dbReference>
<dbReference type="GO" id="GO:0005840">
    <property type="term" value="C:ribosome"/>
    <property type="evidence" value="ECO:0007669"/>
    <property type="project" value="UniProtKB-KW"/>
</dbReference>